<evidence type="ECO:0000313" key="4">
    <source>
        <dbReference type="Proteomes" id="UP000703893"/>
    </source>
</evidence>
<evidence type="ECO:0000256" key="1">
    <source>
        <dbReference type="SAM" id="MobiDB-lite"/>
    </source>
</evidence>
<proteinExistence type="predicted"/>
<dbReference type="Proteomes" id="UP000703893">
    <property type="component" value="Unassembled WGS sequence"/>
</dbReference>
<feature type="compositionally biased region" description="Basic and acidic residues" evidence="1">
    <location>
        <begin position="72"/>
        <end position="84"/>
    </location>
</feature>
<name>A0A938BIN4_9BACT</name>
<evidence type="ECO:0000313" key="3">
    <source>
        <dbReference type="EMBL" id="MBM3274517.1"/>
    </source>
</evidence>
<feature type="region of interest" description="Disordered" evidence="1">
    <location>
        <begin position="34"/>
        <end position="92"/>
    </location>
</feature>
<reference evidence="3 4" key="1">
    <citation type="submission" date="2019-03" db="EMBL/GenBank/DDBJ databases">
        <title>Lake Tanganyika Metagenome-Assembled Genomes (MAGs).</title>
        <authorList>
            <person name="Tran P."/>
        </authorList>
    </citation>
    <scope>NUCLEOTIDE SEQUENCE [LARGE SCALE GENOMIC DNA]</scope>
    <source>
        <strain evidence="3">K_DeepCast_65m_m2_236</strain>
    </source>
</reference>
<organism evidence="3 4">
    <name type="scientific">Candidatus Tanganyikabacteria bacterium</name>
    <dbReference type="NCBI Taxonomy" id="2961651"/>
    <lineage>
        <taxon>Bacteria</taxon>
        <taxon>Bacillati</taxon>
        <taxon>Candidatus Sericytochromatia</taxon>
        <taxon>Candidatus Tanganyikabacteria</taxon>
    </lineage>
</organism>
<feature type="compositionally biased region" description="Basic and acidic residues" evidence="1">
    <location>
        <begin position="55"/>
        <end position="64"/>
    </location>
</feature>
<sequence>MEDLEVNGVFNALFLAAGVAVLILGGMLAFAPERSASNAPTPVPQEAELEALSDTEERPARENSEEGEDKDSDPKEMNRNERARAISQGWKR</sequence>
<evidence type="ECO:0000256" key="2">
    <source>
        <dbReference type="SAM" id="Phobius"/>
    </source>
</evidence>
<keyword evidence="2" id="KW-1133">Transmembrane helix</keyword>
<protein>
    <submittedName>
        <fullName evidence="3">Uncharacterized protein</fullName>
    </submittedName>
</protein>
<keyword evidence="2" id="KW-0812">Transmembrane</keyword>
<dbReference type="AlphaFoldDB" id="A0A938BIN4"/>
<feature type="transmembrane region" description="Helical" evidence="2">
    <location>
        <begin position="12"/>
        <end position="31"/>
    </location>
</feature>
<keyword evidence="2" id="KW-0472">Membrane</keyword>
<comment type="caution">
    <text evidence="3">The sequence shown here is derived from an EMBL/GenBank/DDBJ whole genome shotgun (WGS) entry which is preliminary data.</text>
</comment>
<gene>
    <name evidence="3" type="ORF">FJZ00_05160</name>
</gene>
<accession>A0A938BIN4</accession>
<dbReference type="EMBL" id="VGJX01000239">
    <property type="protein sequence ID" value="MBM3274517.1"/>
    <property type="molecule type" value="Genomic_DNA"/>
</dbReference>